<sequence length="192" mass="21588">MVESKLQVVLSETPPYVPRQFGRCAVIGNSGDLLKTRFGREIDTYDVVIRENGTPIENCTEYVSKKSSFRLLNRDLPKLLIKLYSKVAGIRENYSRVLATVCRVLSGIDVFLHSKIYLFSQALHFLITMEVLRITCCHVCSFAADSCSAFEDYVLRTPHVEAEGCGKIIHVAAHSIPRPNNAQDPSGNMWHL</sequence>
<dbReference type="Gene3D" id="3.90.1480.20">
    <property type="entry name" value="Glycosyl transferase family 29"/>
    <property type="match status" value="1"/>
</dbReference>
<comment type="similarity">
    <text evidence="2">Belongs to the glycosyltransferase 29 family.</text>
</comment>
<accession>A0A1R3I3F4</accession>
<evidence type="ECO:0000256" key="7">
    <source>
        <dbReference type="ARBA" id="ARBA00022989"/>
    </source>
</evidence>
<organism evidence="11 12">
    <name type="scientific">Corchorus olitorius</name>
    <dbReference type="NCBI Taxonomy" id="93759"/>
    <lineage>
        <taxon>Eukaryota</taxon>
        <taxon>Viridiplantae</taxon>
        <taxon>Streptophyta</taxon>
        <taxon>Embryophyta</taxon>
        <taxon>Tracheophyta</taxon>
        <taxon>Spermatophyta</taxon>
        <taxon>Magnoliopsida</taxon>
        <taxon>eudicotyledons</taxon>
        <taxon>Gunneridae</taxon>
        <taxon>Pentapetalae</taxon>
        <taxon>rosids</taxon>
        <taxon>malvids</taxon>
        <taxon>Malvales</taxon>
        <taxon>Malvaceae</taxon>
        <taxon>Grewioideae</taxon>
        <taxon>Apeibeae</taxon>
        <taxon>Corchorus</taxon>
    </lineage>
</organism>
<comment type="subcellular location">
    <subcellularLocation>
        <location evidence="1">Golgi apparatus membrane</location>
        <topology evidence="1">Single-pass type II membrane protein</topology>
    </subcellularLocation>
</comment>
<dbReference type="EMBL" id="AWUE01019002">
    <property type="protein sequence ID" value="OMO77110.1"/>
    <property type="molecule type" value="Genomic_DNA"/>
</dbReference>
<evidence type="ECO:0000256" key="6">
    <source>
        <dbReference type="ARBA" id="ARBA00022968"/>
    </source>
</evidence>
<evidence type="ECO:0000256" key="9">
    <source>
        <dbReference type="ARBA" id="ARBA00023136"/>
    </source>
</evidence>
<keyword evidence="3" id="KW-0328">Glycosyltransferase</keyword>
<keyword evidence="6" id="KW-0735">Signal-anchor</keyword>
<keyword evidence="9" id="KW-0472">Membrane</keyword>
<evidence type="ECO:0000313" key="12">
    <source>
        <dbReference type="Proteomes" id="UP000187203"/>
    </source>
</evidence>
<evidence type="ECO:0000313" key="11">
    <source>
        <dbReference type="EMBL" id="OMO77110.1"/>
    </source>
</evidence>
<keyword evidence="10" id="KW-0325">Glycoprotein</keyword>
<evidence type="ECO:0000256" key="10">
    <source>
        <dbReference type="ARBA" id="ARBA00023180"/>
    </source>
</evidence>
<keyword evidence="12" id="KW-1185">Reference proteome</keyword>
<reference evidence="12" key="1">
    <citation type="submission" date="2013-09" db="EMBL/GenBank/DDBJ databases">
        <title>Corchorus olitorius genome sequencing.</title>
        <authorList>
            <person name="Alam M."/>
            <person name="Haque M.S."/>
            <person name="Islam M.S."/>
            <person name="Emdad E.M."/>
            <person name="Islam M.M."/>
            <person name="Ahmed B."/>
            <person name="Halim A."/>
            <person name="Hossen Q.M.M."/>
            <person name="Hossain M.Z."/>
            <person name="Ahmed R."/>
            <person name="Khan M.M."/>
            <person name="Islam R."/>
            <person name="Rashid M.M."/>
            <person name="Khan S.A."/>
            <person name="Rahman M.S."/>
            <person name="Alam M."/>
            <person name="Yahiya A.S."/>
            <person name="Khan M.S."/>
            <person name="Azam M.S."/>
            <person name="Haque T."/>
            <person name="Lashkar M.Z.H."/>
            <person name="Akhand A.I."/>
            <person name="Morshed G."/>
            <person name="Roy S."/>
            <person name="Uddin K.S."/>
            <person name="Rabeya T."/>
            <person name="Hossain A.S."/>
            <person name="Chowdhury A."/>
            <person name="Snigdha A.R."/>
            <person name="Mortoza M.S."/>
            <person name="Matin S.A."/>
            <person name="Hoque S.M.E."/>
            <person name="Islam M.K."/>
            <person name="Roy D.K."/>
            <person name="Haider R."/>
            <person name="Moosa M.M."/>
            <person name="Elias S.M."/>
            <person name="Hasan A.M."/>
            <person name="Jahan S."/>
            <person name="Shafiuddin M."/>
            <person name="Mahmood N."/>
            <person name="Shommy N.S."/>
        </authorList>
    </citation>
    <scope>NUCLEOTIDE SEQUENCE [LARGE SCALE GENOMIC DNA]</scope>
    <source>
        <strain evidence="12">cv. O-4</strain>
    </source>
</reference>
<dbReference type="PANTHER" id="PTHR47379:SF3">
    <property type="entry name" value="SIALYLTRANSFERASE-LIKE PROTEIN 2"/>
    <property type="match status" value="1"/>
</dbReference>
<dbReference type="PANTHER" id="PTHR47379">
    <property type="entry name" value="SIALYLTRANSFERASE-LIKE PROTEIN 2"/>
    <property type="match status" value="1"/>
</dbReference>
<keyword evidence="4 11" id="KW-0808">Transferase</keyword>
<evidence type="ECO:0000256" key="4">
    <source>
        <dbReference type="ARBA" id="ARBA00022679"/>
    </source>
</evidence>
<dbReference type="STRING" id="93759.A0A1R3I3F4"/>
<evidence type="ECO:0000256" key="2">
    <source>
        <dbReference type="ARBA" id="ARBA00006003"/>
    </source>
</evidence>
<gene>
    <name evidence="11" type="ORF">COLO4_25343</name>
</gene>
<keyword evidence="7" id="KW-1133">Transmembrane helix</keyword>
<comment type="caution">
    <text evidence="11">The sequence shown here is derived from an EMBL/GenBank/DDBJ whole genome shotgun (WGS) entry which is preliminary data.</text>
</comment>
<evidence type="ECO:0000256" key="3">
    <source>
        <dbReference type="ARBA" id="ARBA00022676"/>
    </source>
</evidence>
<dbReference type="OrthoDB" id="998973at2759"/>
<dbReference type="Proteomes" id="UP000187203">
    <property type="component" value="Unassembled WGS sequence"/>
</dbReference>
<evidence type="ECO:0000256" key="5">
    <source>
        <dbReference type="ARBA" id="ARBA00022692"/>
    </source>
</evidence>
<dbReference type="AlphaFoldDB" id="A0A1R3I3F4"/>
<dbReference type="InterPro" id="IPR038578">
    <property type="entry name" value="GT29-like_sf"/>
</dbReference>
<protein>
    <submittedName>
        <fullName evidence="11">Glycosyl transferase, family 29</fullName>
    </submittedName>
</protein>
<dbReference type="Pfam" id="PF00777">
    <property type="entry name" value="Glyco_transf_29"/>
    <property type="match status" value="1"/>
</dbReference>
<dbReference type="GO" id="GO:0008373">
    <property type="term" value="F:sialyltransferase activity"/>
    <property type="evidence" value="ECO:0007669"/>
    <property type="project" value="InterPro"/>
</dbReference>
<name>A0A1R3I3F4_9ROSI</name>
<dbReference type="InterPro" id="IPR001675">
    <property type="entry name" value="Glyco_trans_29"/>
</dbReference>
<proteinExistence type="inferred from homology"/>
<evidence type="ECO:0000256" key="8">
    <source>
        <dbReference type="ARBA" id="ARBA00023034"/>
    </source>
</evidence>
<keyword evidence="8" id="KW-0333">Golgi apparatus</keyword>
<evidence type="ECO:0000256" key="1">
    <source>
        <dbReference type="ARBA" id="ARBA00004323"/>
    </source>
</evidence>
<dbReference type="GO" id="GO:0000139">
    <property type="term" value="C:Golgi membrane"/>
    <property type="evidence" value="ECO:0007669"/>
    <property type="project" value="UniProtKB-SubCell"/>
</dbReference>
<keyword evidence="5" id="KW-0812">Transmembrane</keyword>